<evidence type="ECO:0000256" key="13">
    <source>
        <dbReference type="SAM" id="MobiDB-lite"/>
    </source>
</evidence>
<keyword evidence="8" id="KW-0413">Isomerase</keyword>
<evidence type="ECO:0000256" key="4">
    <source>
        <dbReference type="ARBA" id="ARBA00022801"/>
    </source>
</evidence>
<keyword evidence="5 11" id="KW-0347">Helicase</keyword>
<feature type="region of interest" description="Disordered" evidence="13">
    <location>
        <begin position="713"/>
        <end position="853"/>
    </location>
</feature>
<evidence type="ECO:0000256" key="7">
    <source>
        <dbReference type="ARBA" id="ARBA00023125"/>
    </source>
</evidence>
<dbReference type="Gene3D" id="3.40.50.300">
    <property type="entry name" value="P-loop containing nucleotide triphosphate hydrolases"/>
    <property type="match status" value="2"/>
</dbReference>
<dbReference type="Gene3D" id="1.10.10.10">
    <property type="entry name" value="Winged helix-like DNA-binding domain superfamily/Winged helix DNA-binding domain"/>
    <property type="match status" value="1"/>
</dbReference>
<dbReference type="InterPro" id="IPR032284">
    <property type="entry name" value="RecQ_Zn-bd"/>
</dbReference>
<comment type="catalytic activity">
    <reaction evidence="11">
        <text>ATP + H2O = ADP + phosphate + H(+)</text>
        <dbReference type="Rhea" id="RHEA:13065"/>
        <dbReference type="ChEBI" id="CHEBI:15377"/>
        <dbReference type="ChEBI" id="CHEBI:15378"/>
        <dbReference type="ChEBI" id="CHEBI:30616"/>
        <dbReference type="ChEBI" id="CHEBI:43474"/>
        <dbReference type="ChEBI" id="CHEBI:456216"/>
    </reaction>
</comment>
<dbReference type="SMART" id="SM00490">
    <property type="entry name" value="HELICc"/>
    <property type="match status" value="1"/>
</dbReference>
<evidence type="ECO:0000256" key="12">
    <source>
        <dbReference type="SAM" id="Coils"/>
    </source>
</evidence>
<dbReference type="PANTHER" id="PTHR13710">
    <property type="entry name" value="DNA HELICASE RECQ FAMILY MEMBER"/>
    <property type="match status" value="1"/>
</dbReference>
<dbReference type="InterPro" id="IPR036388">
    <property type="entry name" value="WH-like_DNA-bd_sf"/>
</dbReference>
<keyword evidence="3 11" id="KW-0547">Nucleotide-binding</keyword>
<evidence type="ECO:0000256" key="2">
    <source>
        <dbReference type="ARBA" id="ARBA00022723"/>
    </source>
</evidence>
<evidence type="ECO:0000256" key="1">
    <source>
        <dbReference type="ARBA" id="ARBA00005446"/>
    </source>
</evidence>
<evidence type="ECO:0000256" key="6">
    <source>
        <dbReference type="ARBA" id="ARBA00022840"/>
    </source>
</evidence>
<evidence type="ECO:0000259" key="14">
    <source>
        <dbReference type="PROSITE" id="PS51192"/>
    </source>
</evidence>
<keyword evidence="7" id="KW-0238">DNA-binding</keyword>
<feature type="compositionally biased region" description="Acidic residues" evidence="13">
    <location>
        <begin position="787"/>
        <end position="800"/>
    </location>
</feature>
<dbReference type="InterPro" id="IPR001650">
    <property type="entry name" value="Helicase_C-like"/>
</dbReference>
<dbReference type="PROSITE" id="PS51194">
    <property type="entry name" value="HELICASE_CTER"/>
    <property type="match status" value="1"/>
</dbReference>
<protein>
    <recommendedName>
        <fullName evidence="11">ATP-dependent DNA helicase</fullName>
        <ecNumber evidence="11">5.6.2.4</ecNumber>
    </recommendedName>
</protein>
<keyword evidence="9 11" id="KW-0539">Nucleus</keyword>
<feature type="domain" description="Helicase ATP-binding" evidence="14">
    <location>
        <begin position="152"/>
        <end position="333"/>
    </location>
</feature>
<evidence type="ECO:0000256" key="10">
    <source>
        <dbReference type="ARBA" id="ARBA00034617"/>
    </source>
</evidence>
<dbReference type="Pfam" id="PF00270">
    <property type="entry name" value="DEAD"/>
    <property type="match status" value="1"/>
</dbReference>
<evidence type="ECO:0000256" key="8">
    <source>
        <dbReference type="ARBA" id="ARBA00023235"/>
    </source>
</evidence>
<sequence length="853" mass="94242">MDEYEYDVIQSDDDLELAEALQASREEYHQGSTTRGQAGPSRLPHSTTHISNVDERGLLSNVESLDAEIDSVQNQIKQLQSVYQKLKSQRQEITRRLEVVRSNAPTVVKNKGKAVEKLIDYNVEFDWTPGLRAKLEKVFRIDNFRLCQEAVCNANMDGRDIVCVMPTGGGKSLTYQLPAVMTAGMTLVVSPLIALMQDQILHLKDAGIEAALLASYLDKSESDAIQNRLKALATGRSDQREIKLCYVTPERLSKSKHFIALLTQLYAAKKLARIVIDEAHCVSQLGHDFRPDYKQLSTLRKLFPSVPILALSATCPPRVLQDLVQVLRLNRVVDGRAADPRKGTLYFSSPLYRKNLHYKVLPKPASANAVIKAMTEYIQSQHPKDSGIIYCLAQKEAESVADGIRKESGGKIKTGVYHAGVHDKAKMRLHEEWRKGNVKVVCATIAFGLGIDKGDVRFVLHHSISKSLDGFYQESGRAGRDGQDADCVLYYRPQDGSRLSSMTITETKGSEKVHDMLRFAQDVVECRKIQFANYFNMSSQVGLNAWSTENEDALTPCGHCDNCTRDPDSVEKRNVTLESWQILKVAQAIQNAGGRVTLAQLADVARGTRKGEFGIAGGGRRTASTGTLDVEHVAGGPVNLSKDDTEVLCTHLIVNGFLDESPSATAHTVNIYIVPATMAARLTRFSRADIENRVNPNVRAPQIEVTFIVAGPRRRKAKMAPKKPNVRGISELEDELSPVPPNRKRKPLDLDSDDGVYSVDKASLSDRVSGTPLTGDTSRDSRTAVEGEVDVEDEDEDDVDWCSTMRTPPRKPTRSHATSSSPSRPAKRLKSSTSKIKASRRPASPEVIEISSD</sequence>
<dbReference type="InterPro" id="IPR014001">
    <property type="entry name" value="Helicase_ATP-bd"/>
</dbReference>
<name>A0ABP1DP16_9APHY</name>
<dbReference type="SMART" id="SM00487">
    <property type="entry name" value="DEXDc"/>
    <property type="match status" value="1"/>
</dbReference>
<keyword evidence="12" id="KW-0175">Coiled coil</keyword>
<gene>
    <name evidence="16" type="ORF">GFSPODELE1_LOCUS6864</name>
</gene>
<keyword evidence="2" id="KW-0479">Metal-binding</keyword>
<evidence type="ECO:0000256" key="11">
    <source>
        <dbReference type="RuleBase" id="RU364117"/>
    </source>
</evidence>
<dbReference type="EC" id="5.6.2.4" evidence="11"/>
<comment type="similarity">
    <text evidence="1 11">Belongs to the helicase family. RecQ subfamily.</text>
</comment>
<comment type="subcellular location">
    <subcellularLocation>
        <location evidence="11">Nucleus</location>
    </subcellularLocation>
</comment>
<dbReference type="EMBL" id="OZ037948">
    <property type="protein sequence ID" value="CAL1708477.1"/>
    <property type="molecule type" value="Genomic_DNA"/>
</dbReference>
<dbReference type="InterPro" id="IPR004589">
    <property type="entry name" value="DNA_helicase_ATP-dep_RecQ"/>
</dbReference>
<organism evidence="16 17">
    <name type="scientific">Somion occarium</name>
    <dbReference type="NCBI Taxonomy" id="3059160"/>
    <lineage>
        <taxon>Eukaryota</taxon>
        <taxon>Fungi</taxon>
        <taxon>Dikarya</taxon>
        <taxon>Basidiomycota</taxon>
        <taxon>Agaricomycotina</taxon>
        <taxon>Agaricomycetes</taxon>
        <taxon>Polyporales</taxon>
        <taxon>Cerrenaceae</taxon>
        <taxon>Somion</taxon>
    </lineage>
</organism>
<proteinExistence type="inferred from homology"/>
<dbReference type="PROSITE" id="PS51192">
    <property type="entry name" value="HELICASE_ATP_BIND_1"/>
    <property type="match status" value="1"/>
</dbReference>
<dbReference type="InterPro" id="IPR027417">
    <property type="entry name" value="P-loop_NTPase"/>
</dbReference>
<dbReference type="PANTHER" id="PTHR13710:SF105">
    <property type="entry name" value="ATP-DEPENDENT DNA HELICASE Q1"/>
    <property type="match status" value="1"/>
</dbReference>
<dbReference type="Pfam" id="PF16124">
    <property type="entry name" value="RecQ_Zn_bind"/>
    <property type="match status" value="1"/>
</dbReference>
<keyword evidence="4 11" id="KW-0378">Hydrolase</keyword>
<feature type="domain" description="Helicase C-terminal" evidence="15">
    <location>
        <begin position="370"/>
        <end position="525"/>
    </location>
</feature>
<feature type="coiled-coil region" evidence="12">
    <location>
        <begin position="62"/>
        <end position="103"/>
    </location>
</feature>
<dbReference type="InterPro" id="IPR002464">
    <property type="entry name" value="DNA/RNA_helicase_DEAH_CS"/>
</dbReference>
<evidence type="ECO:0000313" key="17">
    <source>
        <dbReference type="Proteomes" id="UP001497453"/>
    </source>
</evidence>
<comment type="catalytic activity">
    <reaction evidence="10 11">
        <text>Couples ATP hydrolysis with the unwinding of duplex DNA by translocating in the 3'-5' direction.</text>
        <dbReference type="EC" id="5.6.2.4"/>
    </reaction>
</comment>
<dbReference type="PROSITE" id="PS00690">
    <property type="entry name" value="DEAH_ATP_HELICASE"/>
    <property type="match status" value="1"/>
</dbReference>
<dbReference type="Pfam" id="PF00271">
    <property type="entry name" value="Helicase_C"/>
    <property type="match status" value="1"/>
</dbReference>
<feature type="region of interest" description="Disordered" evidence="13">
    <location>
        <begin position="26"/>
        <end position="50"/>
    </location>
</feature>
<dbReference type="NCBIfam" id="TIGR00614">
    <property type="entry name" value="recQ_fam"/>
    <property type="match status" value="1"/>
</dbReference>
<evidence type="ECO:0000259" key="15">
    <source>
        <dbReference type="PROSITE" id="PS51194"/>
    </source>
</evidence>
<evidence type="ECO:0000256" key="5">
    <source>
        <dbReference type="ARBA" id="ARBA00022806"/>
    </source>
</evidence>
<feature type="compositionally biased region" description="Basic residues" evidence="13">
    <location>
        <begin position="713"/>
        <end position="725"/>
    </location>
</feature>
<evidence type="ECO:0000256" key="9">
    <source>
        <dbReference type="ARBA" id="ARBA00023242"/>
    </source>
</evidence>
<dbReference type="InterPro" id="IPR011545">
    <property type="entry name" value="DEAD/DEAH_box_helicase_dom"/>
</dbReference>
<reference evidence="17" key="1">
    <citation type="submission" date="2024-04" db="EMBL/GenBank/DDBJ databases">
        <authorList>
            <person name="Shaw F."/>
            <person name="Minotto A."/>
        </authorList>
    </citation>
    <scope>NUCLEOTIDE SEQUENCE [LARGE SCALE GENOMIC DNA]</scope>
</reference>
<feature type="compositionally biased region" description="Polar residues" evidence="13">
    <location>
        <begin position="766"/>
        <end position="776"/>
    </location>
</feature>
<dbReference type="SUPFAM" id="SSF52540">
    <property type="entry name" value="P-loop containing nucleoside triphosphate hydrolases"/>
    <property type="match status" value="1"/>
</dbReference>
<evidence type="ECO:0000313" key="16">
    <source>
        <dbReference type="EMBL" id="CAL1708477.1"/>
    </source>
</evidence>
<accession>A0ABP1DP16</accession>
<dbReference type="Proteomes" id="UP001497453">
    <property type="component" value="Chromosome 5"/>
</dbReference>
<keyword evidence="17" id="KW-1185">Reference proteome</keyword>
<keyword evidence="6 11" id="KW-0067">ATP-binding</keyword>
<evidence type="ECO:0000256" key="3">
    <source>
        <dbReference type="ARBA" id="ARBA00022741"/>
    </source>
</evidence>